<feature type="domain" description="Protease Do-like PDZ" evidence="8">
    <location>
        <begin position="909"/>
        <end position="1002"/>
    </location>
</feature>
<dbReference type="SUPFAM" id="SSF50494">
    <property type="entry name" value="Trypsin-like serine proteases"/>
    <property type="match status" value="1"/>
</dbReference>
<evidence type="ECO:0000256" key="3">
    <source>
        <dbReference type="ARBA" id="ARBA00022801"/>
    </source>
</evidence>
<evidence type="ECO:0000313" key="11">
    <source>
        <dbReference type="Proteomes" id="UP000682877"/>
    </source>
</evidence>
<dbReference type="InterPro" id="IPR009003">
    <property type="entry name" value="Peptidase_S1_PA"/>
</dbReference>
<organism evidence="10 11">
    <name type="scientific">Arabidopsis arenosa</name>
    <name type="common">Sand rock-cress</name>
    <name type="synonym">Cardaminopsis arenosa</name>
    <dbReference type="NCBI Taxonomy" id="38785"/>
    <lineage>
        <taxon>Eukaryota</taxon>
        <taxon>Viridiplantae</taxon>
        <taxon>Streptophyta</taxon>
        <taxon>Embryophyta</taxon>
        <taxon>Tracheophyta</taxon>
        <taxon>Spermatophyta</taxon>
        <taxon>Magnoliopsida</taxon>
        <taxon>eudicotyledons</taxon>
        <taxon>Gunneridae</taxon>
        <taxon>Pentapetalae</taxon>
        <taxon>rosids</taxon>
        <taxon>malvids</taxon>
        <taxon>Brassicales</taxon>
        <taxon>Brassicaceae</taxon>
        <taxon>Camelineae</taxon>
        <taxon>Arabidopsis</taxon>
    </lineage>
</organism>
<dbReference type="SUPFAM" id="SSF53098">
    <property type="entry name" value="Ribonuclease H-like"/>
    <property type="match status" value="1"/>
</dbReference>
<dbReference type="InterPro" id="IPR036034">
    <property type="entry name" value="PDZ_sf"/>
</dbReference>
<name>A0A8S2AWG7_ARAAE</name>
<keyword evidence="11" id="KW-1185">Reference proteome</keyword>
<evidence type="ECO:0000259" key="9">
    <source>
        <dbReference type="Pfam" id="PF24758"/>
    </source>
</evidence>
<dbReference type="GO" id="GO:0003676">
    <property type="term" value="F:nucleic acid binding"/>
    <property type="evidence" value="ECO:0007669"/>
    <property type="project" value="InterPro"/>
</dbReference>
<dbReference type="InterPro" id="IPR041517">
    <property type="entry name" value="DEGP_PDZ"/>
</dbReference>
<dbReference type="Gene3D" id="2.30.42.10">
    <property type="match status" value="1"/>
</dbReference>
<evidence type="ECO:0000256" key="1">
    <source>
        <dbReference type="ARBA" id="ARBA00010541"/>
    </source>
</evidence>
<sequence>MSCFLLPKAICSKLTSAIANFWWSNKVESRGIHWIAWDQICTQLSEGGLGFRSLEDFNLALLAKQLWRLLRFPDSLLSRVLKGRYFRYSSPLEIIVSNRPSYGWRSMLAAKDVLKFGLRKTIGSGFGTCIWTDPWIPDSPARPPKGLSNDRDPLIYVNTLIDFGTKQWKLSRLRELFPPEDITRILGIKPSLKVSSDGYCWTLTKSGNYTVKTGYEAARSISRPACDHPSQGPSVMALKAQAWKLKTTRKLKHFVWQCVTDCLASSQRLFYRHIGRDKGCSRCDAPEETINHLIFECPPARQVWALSNIPSSPALFPSPSLYNNLDYLYWRGKEAGADEESLRVFPWIMWYIWKARNRKIFENVCVSPQESLDLAIQEEGAWRRANSQEVPQDEIDQILHVPPIPEDRPVCYIDGSWHGEDARSGHGWIVYCGRRLLQVGLKGSRRSLSPLHAELETLVWSMKCLVEIPITSILIMTDCSDLLEMTSNPEAWPTFSSELLDFMFYRDSFSSFSLKHIPRSDNSSADHLAKCARGRGFCFSHDFASLFHFLPPSSVAAEKTIDSVAKESVLNSVVKIYNFSSKPNICYPWQTKPQKISIGSGFVIPGEMIITNAHVVANHILVLVRKHGSPKKYKAEVKAIGHDCDLAILVIESKEFWEDMNPLELGDMPFLQQSVNVIGYPLGGESISVTKGVVSRLESKDYVQGATNLPVLQTDAALNFGNSGGPVCIGNKVVGVAFQTLRHCNSIGYLIPAPVVKHFIAGVEKTGRYIGFCSLNLSYQPMDAHFRSHFKMNSEMTGILIYNINQHSDALNILKKYDVILAIDGVAIENDGTVILPNRERITLDNLVSMKQLGETILLKILREGKIHEFNITLKRVQRLVPAGQFDNNPSYYIFAGFVFVNLRKQHIKGSNVEQIVIISEVLADVINVEYYMFKNLKVNSVNKVKVENLKHLCELIEKCCTKDLRLELGDGRVIILDYQSAKSSTSLILERHRVPSAMSKDLMIEQSKTCESESIWRFLNESLQLHKAPILERLVIELGPHCPVDVDVVKWISNAVDRGVCELEFDLMWSAKPTSLPNNLYICDTLVYLRLSNKVFVDVASPVCLPSLKRMKLYDVVYKDDDSLVRLLSGCPILKQFESPTMMKKKAKEGKSLFGSPTFVDLGNGRLRCVETGHDVLAGDVESYARNKRCRLGLIDHALSQGKSPLNMFSQCPFSRSKLVCKLTGDTVNKNEEHIWKHVNGKRFLHKLEQVERGAGSSGRAEKTQVTKPRHNQEDSGSEESDFWMLKSSSDSESDEETDEGNCKGSHCDAKESEELSERTKRMSIEIGPSSFASRKKKSKNDESS</sequence>
<dbReference type="PRINTS" id="PR00834">
    <property type="entry name" value="PROTEASES2C"/>
</dbReference>
<dbReference type="InterPro" id="IPR026960">
    <property type="entry name" value="RVT-Znf"/>
</dbReference>
<dbReference type="InterPro" id="IPR001940">
    <property type="entry name" value="Peptidase_S1C"/>
</dbReference>
<evidence type="ECO:0000259" key="6">
    <source>
        <dbReference type="Pfam" id="PF13456"/>
    </source>
</evidence>
<dbReference type="InterPro" id="IPR055411">
    <property type="entry name" value="LRR_FXL15/At3g58940/PEG3-like"/>
</dbReference>
<evidence type="ECO:0000313" key="10">
    <source>
        <dbReference type="EMBL" id="CAE6203745.1"/>
    </source>
</evidence>
<dbReference type="PANTHER" id="PTHR45980">
    <property type="match status" value="1"/>
</dbReference>
<dbReference type="Gene3D" id="3.30.420.10">
    <property type="entry name" value="Ribonuclease H-like superfamily/Ribonuclease H"/>
    <property type="match status" value="1"/>
</dbReference>
<evidence type="ECO:0000256" key="4">
    <source>
        <dbReference type="ARBA" id="ARBA00022825"/>
    </source>
</evidence>
<keyword evidence="3" id="KW-0378">Hydrolase</keyword>
<dbReference type="SUPFAM" id="SSF50156">
    <property type="entry name" value="PDZ domain-like"/>
    <property type="match status" value="1"/>
</dbReference>
<proteinExistence type="inferred from homology"/>
<dbReference type="Pfam" id="PF05477">
    <property type="entry name" value="SURF2"/>
    <property type="match status" value="1"/>
</dbReference>
<dbReference type="InterPro" id="IPR002156">
    <property type="entry name" value="RNaseH_domain"/>
</dbReference>
<dbReference type="Pfam" id="PF24758">
    <property type="entry name" value="LRR_At5g56370"/>
    <property type="match status" value="1"/>
</dbReference>
<dbReference type="Gene3D" id="2.40.10.120">
    <property type="match status" value="1"/>
</dbReference>
<dbReference type="InterPro" id="IPR008833">
    <property type="entry name" value="Surf2"/>
</dbReference>
<dbReference type="GO" id="GO:0004523">
    <property type="term" value="F:RNA-DNA hybrid ribonuclease activity"/>
    <property type="evidence" value="ECO:0007669"/>
    <property type="project" value="InterPro"/>
</dbReference>
<dbReference type="InterPro" id="IPR012337">
    <property type="entry name" value="RNaseH-like_sf"/>
</dbReference>
<dbReference type="Pfam" id="PF13365">
    <property type="entry name" value="Trypsin_2"/>
    <property type="match status" value="1"/>
</dbReference>
<feature type="compositionally biased region" description="Basic and acidic residues" evidence="5">
    <location>
        <begin position="1307"/>
        <end position="1325"/>
    </location>
</feature>
<dbReference type="Gene3D" id="3.20.190.20">
    <property type="match status" value="1"/>
</dbReference>
<dbReference type="InterPro" id="IPR036397">
    <property type="entry name" value="RNaseH_sf"/>
</dbReference>
<dbReference type="Proteomes" id="UP000682877">
    <property type="component" value="Chromosome 7"/>
</dbReference>
<feature type="region of interest" description="Disordered" evidence="5">
    <location>
        <begin position="1250"/>
        <end position="1346"/>
    </location>
</feature>
<dbReference type="EMBL" id="LR999457">
    <property type="protein sequence ID" value="CAE6203745.1"/>
    <property type="molecule type" value="Genomic_DNA"/>
</dbReference>
<evidence type="ECO:0000256" key="2">
    <source>
        <dbReference type="ARBA" id="ARBA00022670"/>
    </source>
</evidence>
<reference evidence="10" key="1">
    <citation type="submission" date="2021-01" db="EMBL/GenBank/DDBJ databases">
        <authorList>
            <person name="Bezrukov I."/>
        </authorList>
    </citation>
    <scope>NUCLEOTIDE SEQUENCE</scope>
</reference>
<feature type="domain" description="Reverse transcriptase zinc-binding" evidence="7">
    <location>
        <begin position="237"/>
        <end position="304"/>
    </location>
</feature>
<keyword evidence="2" id="KW-0645">Protease</keyword>
<keyword evidence="4" id="KW-0720">Serine protease</keyword>
<evidence type="ECO:0000256" key="5">
    <source>
        <dbReference type="SAM" id="MobiDB-lite"/>
    </source>
</evidence>
<evidence type="ECO:0000259" key="8">
    <source>
        <dbReference type="Pfam" id="PF17815"/>
    </source>
</evidence>
<dbReference type="Pfam" id="PF17815">
    <property type="entry name" value="PDZ_3"/>
    <property type="match status" value="1"/>
</dbReference>
<evidence type="ECO:0000259" key="7">
    <source>
        <dbReference type="Pfam" id="PF13966"/>
    </source>
</evidence>
<dbReference type="Pfam" id="PF13456">
    <property type="entry name" value="RVT_3"/>
    <property type="match status" value="1"/>
</dbReference>
<accession>A0A8S2AWG7</accession>
<dbReference type="GO" id="GO:0006508">
    <property type="term" value="P:proteolysis"/>
    <property type="evidence" value="ECO:0007669"/>
    <property type="project" value="UniProtKB-KW"/>
</dbReference>
<feature type="domain" description="RNase H type-1" evidence="6">
    <location>
        <begin position="414"/>
        <end position="531"/>
    </location>
</feature>
<comment type="similarity">
    <text evidence="1">Belongs to the peptidase S1C family.</text>
</comment>
<dbReference type="CDD" id="cd06222">
    <property type="entry name" value="RNase_H_like"/>
    <property type="match status" value="1"/>
</dbReference>
<dbReference type="InterPro" id="IPR044730">
    <property type="entry name" value="RNase_H-like_dom_plant"/>
</dbReference>
<protein>
    <submittedName>
        <fullName evidence="10">Uncharacterized protein</fullName>
    </submittedName>
</protein>
<dbReference type="InterPro" id="IPR046449">
    <property type="entry name" value="DEGP_PDZ_sf"/>
</dbReference>
<dbReference type="GO" id="GO:0004252">
    <property type="term" value="F:serine-type endopeptidase activity"/>
    <property type="evidence" value="ECO:0007669"/>
    <property type="project" value="InterPro"/>
</dbReference>
<dbReference type="PANTHER" id="PTHR45980:SF9">
    <property type="entry name" value="PROTEASE DO-LIKE 10, MITOCHONDRIAL-RELATED"/>
    <property type="match status" value="1"/>
</dbReference>
<dbReference type="Pfam" id="PF13966">
    <property type="entry name" value="zf-RVT"/>
    <property type="match status" value="1"/>
</dbReference>
<feature type="domain" description="F-box/LRR-repeat protein 15/At3g58940/PEG3-like LRR" evidence="9">
    <location>
        <begin position="1050"/>
        <end position="1138"/>
    </location>
</feature>
<gene>
    <name evidence="10" type="ORF">AARE701A_LOCUS20007</name>
</gene>